<proteinExistence type="predicted"/>
<dbReference type="EMBL" id="JXTC01000063">
    <property type="protein sequence ID" value="PON92727.1"/>
    <property type="molecule type" value="Genomic_DNA"/>
</dbReference>
<evidence type="ECO:0000256" key="1">
    <source>
        <dbReference type="SAM" id="MobiDB-lite"/>
    </source>
</evidence>
<name>A0A2P5F4L9_TREOI</name>
<dbReference type="Proteomes" id="UP000237000">
    <property type="component" value="Unassembled WGS sequence"/>
</dbReference>
<keyword evidence="3" id="KW-1185">Reference proteome</keyword>
<protein>
    <submittedName>
        <fullName evidence="2">Uncharacterized protein</fullName>
    </submittedName>
</protein>
<feature type="region of interest" description="Disordered" evidence="1">
    <location>
        <begin position="228"/>
        <end position="262"/>
    </location>
</feature>
<evidence type="ECO:0000313" key="2">
    <source>
        <dbReference type="EMBL" id="PON92727.1"/>
    </source>
</evidence>
<reference evidence="3" key="1">
    <citation type="submission" date="2016-06" db="EMBL/GenBank/DDBJ databases">
        <title>Parallel loss of symbiosis genes in relatives of nitrogen-fixing non-legume Parasponia.</title>
        <authorList>
            <person name="Van Velzen R."/>
            <person name="Holmer R."/>
            <person name="Bu F."/>
            <person name="Rutten L."/>
            <person name="Van Zeijl A."/>
            <person name="Liu W."/>
            <person name="Santuari L."/>
            <person name="Cao Q."/>
            <person name="Sharma T."/>
            <person name="Shen D."/>
            <person name="Roswanjaya Y."/>
            <person name="Wardhani T."/>
            <person name="Kalhor M.S."/>
            <person name="Jansen J."/>
            <person name="Van den Hoogen J."/>
            <person name="Gungor B."/>
            <person name="Hartog M."/>
            <person name="Hontelez J."/>
            <person name="Verver J."/>
            <person name="Yang W.-C."/>
            <person name="Schijlen E."/>
            <person name="Repin R."/>
            <person name="Schilthuizen M."/>
            <person name="Schranz E."/>
            <person name="Heidstra R."/>
            <person name="Miyata K."/>
            <person name="Fedorova E."/>
            <person name="Kohlen W."/>
            <person name="Bisseling T."/>
            <person name="Smit S."/>
            <person name="Geurts R."/>
        </authorList>
    </citation>
    <scope>NUCLEOTIDE SEQUENCE [LARGE SCALE GENOMIC DNA]</scope>
    <source>
        <strain evidence="3">cv. RG33-2</strain>
    </source>
</reference>
<dbReference type="OrthoDB" id="10332704at2759"/>
<evidence type="ECO:0000313" key="3">
    <source>
        <dbReference type="Proteomes" id="UP000237000"/>
    </source>
</evidence>
<sequence>MHTRHAQIFLLHFPIQLQSTFHVFPPSKLLEKTIISRRRRTNPVTDHLVKQLLCILKPPTRAKTLHHRSIRRHSRTDTLLSHFLQLIKRKLRLMRPAIDMKSNRKTRHVGLNPSAPHFVEHLLCIPYRPLEPLLRVQTRVPANPIQQHIVRDNIGFNPSLHHVPQKSLGHVDPANLTPPIDQNSVHLHIGTEPISPLVENFRRDPHVPVLTKGIKQEVEIPRRRFGPNKGLNVVKGPDRLPGQAGGYQPSDEDEEGGRGGGEAEALHLEDELPSDVVLADLGDDVDEEVVRGGGERRVRELLGVVEEGEGNLGIVLEPEEGLVEEVPGERDSMELERRFHGVERVVVVEKQLRHRIGVV</sequence>
<comment type="caution">
    <text evidence="2">The sequence shown here is derived from an EMBL/GenBank/DDBJ whole genome shotgun (WGS) entry which is preliminary data.</text>
</comment>
<gene>
    <name evidence="2" type="ORF">TorRG33x02_115870</name>
</gene>
<dbReference type="InParanoid" id="A0A2P5F4L9"/>
<accession>A0A2P5F4L9</accession>
<dbReference type="AlphaFoldDB" id="A0A2P5F4L9"/>
<organism evidence="2 3">
    <name type="scientific">Trema orientale</name>
    <name type="common">Charcoal tree</name>
    <name type="synonym">Celtis orientalis</name>
    <dbReference type="NCBI Taxonomy" id="63057"/>
    <lineage>
        <taxon>Eukaryota</taxon>
        <taxon>Viridiplantae</taxon>
        <taxon>Streptophyta</taxon>
        <taxon>Embryophyta</taxon>
        <taxon>Tracheophyta</taxon>
        <taxon>Spermatophyta</taxon>
        <taxon>Magnoliopsida</taxon>
        <taxon>eudicotyledons</taxon>
        <taxon>Gunneridae</taxon>
        <taxon>Pentapetalae</taxon>
        <taxon>rosids</taxon>
        <taxon>fabids</taxon>
        <taxon>Rosales</taxon>
        <taxon>Cannabaceae</taxon>
        <taxon>Trema</taxon>
    </lineage>
</organism>